<evidence type="ECO:0000313" key="2">
    <source>
        <dbReference type="EMBL" id="KAK8077673.1"/>
    </source>
</evidence>
<keyword evidence="3" id="KW-1185">Reference proteome</keyword>
<reference evidence="2 3" key="1">
    <citation type="submission" date="2023-01" db="EMBL/GenBank/DDBJ databases">
        <title>Analysis of 21 Apiospora genomes using comparative genomics revels a genus with tremendous synthesis potential of carbohydrate active enzymes and secondary metabolites.</title>
        <authorList>
            <person name="Sorensen T."/>
        </authorList>
    </citation>
    <scope>NUCLEOTIDE SEQUENCE [LARGE SCALE GENOMIC DNA]</scope>
    <source>
        <strain evidence="2 3">CBS 83171</strain>
    </source>
</reference>
<proteinExistence type="predicted"/>
<evidence type="ECO:0000313" key="3">
    <source>
        <dbReference type="Proteomes" id="UP001446871"/>
    </source>
</evidence>
<accession>A0ABR1W6A3</accession>
<feature type="region of interest" description="Disordered" evidence="1">
    <location>
        <begin position="1"/>
        <end position="52"/>
    </location>
</feature>
<sequence>MADQREDTPTDAPAPAPDDPRSQSPEPEEVADANIDGAPASDMTGGPSQARGWWQEAAHTTKAWAKLIAALDLATEKAAAFIVAKPVETALWHYDERFLQPRLEQEASYIAAKAQGIPGPRRPRHQSTNHESLIHYVIPVGSASYTEPKSVALWEDHFWGVEARLRTQRFRGCNQDVHASLAAWRILRWLLTPEAAALGLDHLFVHETTREQWGQGHRVAGVMLEYLYDFEAETSV</sequence>
<evidence type="ECO:0000256" key="1">
    <source>
        <dbReference type="SAM" id="MobiDB-lite"/>
    </source>
</evidence>
<protein>
    <submittedName>
        <fullName evidence="2">Uncharacterized protein</fullName>
    </submittedName>
</protein>
<gene>
    <name evidence="2" type="ORF">PG996_003843</name>
</gene>
<dbReference type="EMBL" id="JAQQWM010000002">
    <property type="protein sequence ID" value="KAK8077673.1"/>
    <property type="molecule type" value="Genomic_DNA"/>
</dbReference>
<name>A0ABR1W6A3_9PEZI</name>
<comment type="caution">
    <text evidence="2">The sequence shown here is derived from an EMBL/GenBank/DDBJ whole genome shotgun (WGS) entry which is preliminary data.</text>
</comment>
<organism evidence="2 3">
    <name type="scientific">Apiospora saccharicola</name>
    <dbReference type="NCBI Taxonomy" id="335842"/>
    <lineage>
        <taxon>Eukaryota</taxon>
        <taxon>Fungi</taxon>
        <taxon>Dikarya</taxon>
        <taxon>Ascomycota</taxon>
        <taxon>Pezizomycotina</taxon>
        <taxon>Sordariomycetes</taxon>
        <taxon>Xylariomycetidae</taxon>
        <taxon>Amphisphaeriales</taxon>
        <taxon>Apiosporaceae</taxon>
        <taxon>Apiospora</taxon>
    </lineage>
</organism>
<dbReference type="Proteomes" id="UP001446871">
    <property type="component" value="Unassembled WGS sequence"/>
</dbReference>